<organism evidence="1 2">
    <name type="scientific">Ameca splendens</name>
    <dbReference type="NCBI Taxonomy" id="208324"/>
    <lineage>
        <taxon>Eukaryota</taxon>
        <taxon>Metazoa</taxon>
        <taxon>Chordata</taxon>
        <taxon>Craniata</taxon>
        <taxon>Vertebrata</taxon>
        <taxon>Euteleostomi</taxon>
        <taxon>Actinopterygii</taxon>
        <taxon>Neopterygii</taxon>
        <taxon>Teleostei</taxon>
        <taxon>Neoteleostei</taxon>
        <taxon>Acanthomorphata</taxon>
        <taxon>Ovalentaria</taxon>
        <taxon>Atherinomorphae</taxon>
        <taxon>Cyprinodontiformes</taxon>
        <taxon>Goodeidae</taxon>
        <taxon>Ameca</taxon>
    </lineage>
</organism>
<protein>
    <submittedName>
        <fullName evidence="1">Uncharacterized protein</fullName>
    </submittedName>
</protein>
<proteinExistence type="predicted"/>
<dbReference type="Proteomes" id="UP001469553">
    <property type="component" value="Unassembled WGS sequence"/>
</dbReference>
<keyword evidence="2" id="KW-1185">Reference proteome</keyword>
<accession>A0ABV0ZSU5</accession>
<dbReference type="EMBL" id="JAHRIP010070919">
    <property type="protein sequence ID" value="MEQ2309081.1"/>
    <property type="molecule type" value="Genomic_DNA"/>
</dbReference>
<gene>
    <name evidence="1" type="ORF">AMECASPLE_034985</name>
</gene>
<evidence type="ECO:0000313" key="2">
    <source>
        <dbReference type="Proteomes" id="UP001469553"/>
    </source>
</evidence>
<sequence length="122" mass="14548">MKHKLIDSTHLNFTLQSISFPLDFKQRTQRQHGTQCLHHIQMFNHNHTKTNQNTSMFFIDNELYSLKSTTYLKQQNRLTLQTCQADGKKKKMNHNKRICWCCCKGIECISDILDRMKNNQCR</sequence>
<name>A0ABV0ZSU5_9TELE</name>
<reference evidence="1 2" key="1">
    <citation type="submission" date="2021-06" db="EMBL/GenBank/DDBJ databases">
        <authorList>
            <person name="Palmer J.M."/>
        </authorList>
    </citation>
    <scope>NUCLEOTIDE SEQUENCE [LARGE SCALE GENOMIC DNA]</scope>
    <source>
        <strain evidence="1 2">AS_MEX2019</strain>
        <tissue evidence="1">Muscle</tissue>
    </source>
</reference>
<comment type="caution">
    <text evidence="1">The sequence shown here is derived from an EMBL/GenBank/DDBJ whole genome shotgun (WGS) entry which is preliminary data.</text>
</comment>
<evidence type="ECO:0000313" key="1">
    <source>
        <dbReference type="EMBL" id="MEQ2309081.1"/>
    </source>
</evidence>